<keyword evidence="5" id="KW-0813">Transport</keyword>
<dbReference type="Pfam" id="PF00528">
    <property type="entry name" value="BPD_transp_1"/>
    <property type="match status" value="1"/>
</dbReference>
<feature type="transmembrane region" description="Helical" evidence="5">
    <location>
        <begin position="188"/>
        <end position="210"/>
    </location>
</feature>
<feature type="transmembrane region" description="Helical" evidence="5">
    <location>
        <begin position="292"/>
        <end position="318"/>
    </location>
</feature>
<dbReference type="SUPFAM" id="SSF161098">
    <property type="entry name" value="MetI-like"/>
    <property type="match status" value="1"/>
</dbReference>
<proteinExistence type="inferred from homology"/>
<protein>
    <submittedName>
        <fullName evidence="7">ABC transporter permease</fullName>
    </submittedName>
</protein>
<evidence type="ECO:0000313" key="7">
    <source>
        <dbReference type="EMBL" id="TDF93650.1"/>
    </source>
</evidence>
<feature type="transmembrane region" description="Helical" evidence="5">
    <location>
        <begin position="246"/>
        <end position="272"/>
    </location>
</feature>
<dbReference type="InterPro" id="IPR035906">
    <property type="entry name" value="MetI-like_sf"/>
</dbReference>
<accession>A0A4R5KHC1</accession>
<dbReference type="PROSITE" id="PS50928">
    <property type="entry name" value="ABC_TM1"/>
    <property type="match status" value="1"/>
</dbReference>
<dbReference type="InterPro" id="IPR000515">
    <property type="entry name" value="MetI-like"/>
</dbReference>
<feature type="transmembrane region" description="Helical" evidence="5">
    <location>
        <begin position="148"/>
        <end position="168"/>
    </location>
</feature>
<keyword evidence="2 5" id="KW-0812">Transmembrane</keyword>
<dbReference type="OrthoDB" id="9778910at2"/>
<dbReference type="GO" id="GO:0055085">
    <property type="term" value="P:transmembrane transport"/>
    <property type="evidence" value="ECO:0007669"/>
    <property type="project" value="InterPro"/>
</dbReference>
<gene>
    <name evidence="7" type="ORF">E1809_15570</name>
</gene>
<evidence type="ECO:0000256" key="1">
    <source>
        <dbReference type="ARBA" id="ARBA00004141"/>
    </source>
</evidence>
<dbReference type="PANTHER" id="PTHR43376">
    <property type="entry name" value="OLIGOPEPTIDE TRANSPORT SYSTEM PERMEASE PROTEIN"/>
    <property type="match status" value="1"/>
</dbReference>
<dbReference type="PANTHER" id="PTHR43376:SF1">
    <property type="entry name" value="OLIGOPEPTIDE TRANSPORT SYSTEM PERMEASE PROTEIN"/>
    <property type="match status" value="1"/>
</dbReference>
<evidence type="ECO:0000256" key="4">
    <source>
        <dbReference type="ARBA" id="ARBA00023136"/>
    </source>
</evidence>
<evidence type="ECO:0000256" key="3">
    <source>
        <dbReference type="ARBA" id="ARBA00022989"/>
    </source>
</evidence>
<name>A0A4R5KHC1_9MICC</name>
<dbReference type="RefSeq" id="WP_133205154.1">
    <property type="nucleotide sequence ID" value="NZ_SMRU01000018.1"/>
</dbReference>
<evidence type="ECO:0000313" key="8">
    <source>
        <dbReference type="Proteomes" id="UP000295511"/>
    </source>
</evidence>
<keyword evidence="8" id="KW-1185">Reference proteome</keyword>
<evidence type="ECO:0000256" key="5">
    <source>
        <dbReference type="RuleBase" id="RU363032"/>
    </source>
</evidence>
<reference evidence="7 8" key="1">
    <citation type="submission" date="2019-03" db="EMBL/GenBank/DDBJ databases">
        <title>Whole genome sequence of Arthrobacter sp JH1-1.</title>
        <authorList>
            <person name="Trinh H.N."/>
        </authorList>
    </citation>
    <scope>NUCLEOTIDE SEQUENCE [LARGE SCALE GENOMIC DNA]</scope>
    <source>
        <strain evidence="7 8">JH1-1</strain>
    </source>
</reference>
<comment type="caution">
    <text evidence="7">The sequence shown here is derived from an EMBL/GenBank/DDBJ whole genome shotgun (WGS) entry which is preliminary data.</text>
</comment>
<sequence length="325" mass="35377">MRFLARRLAFYLVTAWAAITINFLLPRLMPGDPVQTVMERFNGQLSPESSEALAVAFGLDRSKNLFQQYVEYIEHLFHGDFGLSFTYFPTPVSSVVADSLPWTIGLLGVATLVASLLGTLLGCIAGWRRGTWMDSVLPVGAFLRGIPHFWVGLLLVAVFAVGFGWFPVSGGYDPSIPPSLSLEFIGTLLYHSILPALTIVIGSLAGHMLMQRNMMVTTLSEDYVVVAQAKGLSSRRVMLNYAARNAILPAVAGFAMELGLVVSGSLLVEKVFSFPGIGYVMFQAVSNQDFPLLQAILLVTTFAVLAANLFADVAFFVLDPRTRNA</sequence>
<keyword evidence="3 5" id="KW-1133">Transmembrane helix</keyword>
<feature type="transmembrane region" description="Helical" evidence="5">
    <location>
        <begin position="102"/>
        <end position="127"/>
    </location>
</feature>
<dbReference type="GO" id="GO:0005886">
    <property type="term" value="C:plasma membrane"/>
    <property type="evidence" value="ECO:0007669"/>
    <property type="project" value="UniProtKB-SubCell"/>
</dbReference>
<comment type="similarity">
    <text evidence="5">Belongs to the binding-protein-dependent transport system permease family.</text>
</comment>
<feature type="transmembrane region" description="Helical" evidence="5">
    <location>
        <begin position="7"/>
        <end position="25"/>
    </location>
</feature>
<evidence type="ECO:0000256" key="2">
    <source>
        <dbReference type="ARBA" id="ARBA00022692"/>
    </source>
</evidence>
<organism evidence="7 8">
    <name type="scientific">Arthrobacter terricola</name>
    <dbReference type="NCBI Taxonomy" id="2547396"/>
    <lineage>
        <taxon>Bacteria</taxon>
        <taxon>Bacillati</taxon>
        <taxon>Actinomycetota</taxon>
        <taxon>Actinomycetes</taxon>
        <taxon>Micrococcales</taxon>
        <taxon>Micrococcaceae</taxon>
        <taxon>Arthrobacter</taxon>
    </lineage>
</organism>
<dbReference type="CDD" id="cd06261">
    <property type="entry name" value="TM_PBP2"/>
    <property type="match status" value="1"/>
</dbReference>
<dbReference type="Proteomes" id="UP000295511">
    <property type="component" value="Unassembled WGS sequence"/>
</dbReference>
<dbReference type="EMBL" id="SMRU01000018">
    <property type="protein sequence ID" value="TDF93650.1"/>
    <property type="molecule type" value="Genomic_DNA"/>
</dbReference>
<keyword evidence="4 5" id="KW-0472">Membrane</keyword>
<dbReference type="AlphaFoldDB" id="A0A4R5KHC1"/>
<feature type="domain" description="ABC transmembrane type-1" evidence="6">
    <location>
        <begin position="100"/>
        <end position="311"/>
    </location>
</feature>
<comment type="subcellular location">
    <subcellularLocation>
        <location evidence="5">Cell membrane</location>
        <topology evidence="5">Multi-pass membrane protein</topology>
    </subcellularLocation>
    <subcellularLocation>
        <location evidence="1">Membrane</location>
        <topology evidence="1">Multi-pass membrane protein</topology>
    </subcellularLocation>
</comment>
<evidence type="ECO:0000259" key="6">
    <source>
        <dbReference type="PROSITE" id="PS50928"/>
    </source>
</evidence>
<dbReference type="Gene3D" id="1.10.3720.10">
    <property type="entry name" value="MetI-like"/>
    <property type="match status" value="1"/>
</dbReference>